<evidence type="ECO:0000256" key="5">
    <source>
        <dbReference type="ARBA" id="ARBA00023014"/>
    </source>
</evidence>
<comment type="caution">
    <text evidence="6">The sequence shown here is derived from an EMBL/GenBank/DDBJ whole genome shotgun (WGS) entry which is preliminary data.</text>
</comment>
<dbReference type="CDD" id="cd01335">
    <property type="entry name" value="Radical_SAM"/>
    <property type="match status" value="1"/>
</dbReference>
<evidence type="ECO:0000313" key="7">
    <source>
        <dbReference type="Proteomes" id="UP000483379"/>
    </source>
</evidence>
<dbReference type="PANTHER" id="PTHR11228:SF7">
    <property type="entry name" value="PQQA PEPTIDE CYCLASE"/>
    <property type="match status" value="1"/>
</dbReference>
<dbReference type="Gene3D" id="3.20.20.70">
    <property type="entry name" value="Aldolase class I"/>
    <property type="match status" value="1"/>
</dbReference>
<keyword evidence="2" id="KW-0949">S-adenosyl-L-methionine</keyword>
<keyword evidence="4" id="KW-0408">Iron</keyword>
<dbReference type="InterPro" id="IPR058240">
    <property type="entry name" value="rSAM_sf"/>
</dbReference>
<keyword evidence="7" id="KW-1185">Reference proteome</keyword>
<dbReference type="EMBL" id="JAAIJQ010000002">
    <property type="protein sequence ID" value="NEV60548.1"/>
    <property type="molecule type" value="Genomic_DNA"/>
</dbReference>
<keyword evidence="5" id="KW-0411">Iron-sulfur</keyword>
<dbReference type="GO" id="GO:0046872">
    <property type="term" value="F:metal ion binding"/>
    <property type="evidence" value="ECO:0007669"/>
    <property type="project" value="UniProtKB-KW"/>
</dbReference>
<dbReference type="AlphaFoldDB" id="A0A6M0JSP5"/>
<dbReference type="RefSeq" id="WP_164450589.1">
    <property type="nucleotide sequence ID" value="NZ_JAAIJQ010000002.1"/>
</dbReference>
<comment type="cofactor">
    <cofactor evidence="1">
        <name>[4Fe-4S] cluster</name>
        <dbReference type="ChEBI" id="CHEBI:49883"/>
    </cofactor>
</comment>
<name>A0A6M0JSP5_9GAMM</name>
<dbReference type="PANTHER" id="PTHR11228">
    <property type="entry name" value="RADICAL SAM DOMAIN PROTEIN"/>
    <property type="match status" value="1"/>
</dbReference>
<evidence type="ECO:0000256" key="1">
    <source>
        <dbReference type="ARBA" id="ARBA00001966"/>
    </source>
</evidence>
<organism evidence="6 7">
    <name type="scientific">Thiorhodococcus minor</name>
    <dbReference type="NCBI Taxonomy" id="57489"/>
    <lineage>
        <taxon>Bacteria</taxon>
        <taxon>Pseudomonadati</taxon>
        <taxon>Pseudomonadota</taxon>
        <taxon>Gammaproteobacteria</taxon>
        <taxon>Chromatiales</taxon>
        <taxon>Chromatiaceae</taxon>
        <taxon>Thiorhodococcus</taxon>
    </lineage>
</organism>
<dbReference type="Proteomes" id="UP000483379">
    <property type="component" value="Unassembled WGS sequence"/>
</dbReference>
<dbReference type="SFLD" id="SFLDS00029">
    <property type="entry name" value="Radical_SAM"/>
    <property type="match status" value="1"/>
</dbReference>
<dbReference type="InterPro" id="IPR013785">
    <property type="entry name" value="Aldolase_TIM"/>
</dbReference>
<evidence type="ECO:0000256" key="3">
    <source>
        <dbReference type="ARBA" id="ARBA00022723"/>
    </source>
</evidence>
<evidence type="ECO:0000256" key="4">
    <source>
        <dbReference type="ARBA" id="ARBA00023004"/>
    </source>
</evidence>
<proteinExistence type="predicted"/>
<dbReference type="GO" id="GO:0051536">
    <property type="term" value="F:iron-sulfur cluster binding"/>
    <property type="evidence" value="ECO:0007669"/>
    <property type="project" value="UniProtKB-KW"/>
</dbReference>
<evidence type="ECO:0008006" key="8">
    <source>
        <dbReference type="Google" id="ProtNLM"/>
    </source>
</evidence>
<dbReference type="GO" id="GO:0003824">
    <property type="term" value="F:catalytic activity"/>
    <property type="evidence" value="ECO:0007669"/>
    <property type="project" value="InterPro"/>
</dbReference>
<accession>A0A6M0JSP5</accession>
<sequence>MNIQTLAAISKDRPVYCWGAGRYGVMAGDALLRAGVRVAGFIDKAVRPSSRDDAIKILHPDALDHRDGWLVVVTSMFFEGEIERSLLSKGYVIGRDYALYSALKKWSFEIDVSGVCQLKCPSCPNGNFSGGTLAKDMMGLDLYRRILSKLLAEVDFLPDVQLYSWGEPLLNPALPDMVAYSVERGVSVGISSNLNDTRHLEKTILARPDWFRVSLSGTGERYGLSHRGGRWEKVARHIDQLAELRGRHHPGMVVEMNYHLYRHNAADVETIAALCRDKGFLFKPNAAYIDPLDTLIEYVEGQPLPDDLVRISRELLLDVDEVLRDCRRNRSANCVRERTVVIHSDGAVRQCPHVFGAQYRLDRGLLDSSMGEISRLFADRDLCRRCKSLGLNNFYAHFLDCSDQPGAEMPRRTRQD</sequence>
<evidence type="ECO:0000313" key="6">
    <source>
        <dbReference type="EMBL" id="NEV60548.1"/>
    </source>
</evidence>
<dbReference type="InterPro" id="IPR050377">
    <property type="entry name" value="Radical_SAM_PqqE_MftC-like"/>
</dbReference>
<dbReference type="InterPro" id="IPR007197">
    <property type="entry name" value="rSAM"/>
</dbReference>
<gene>
    <name evidence="6" type="ORF">G3446_01350</name>
</gene>
<keyword evidence="3" id="KW-0479">Metal-binding</keyword>
<protein>
    <recommendedName>
        <fullName evidence="8">Radical SAM protein</fullName>
    </recommendedName>
</protein>
<evidence type="ECO:0000256" key="2">
    <source>
        <dbReference type="ARBA" id="ARBA00022691"/>
    </source>
</evidence>
<reference evidence="6 7" key="1">
    <citation type="submission" date="2020-02" db="EMBL/GenBank/DDBJ databases">
        <title>Genome sequences of Thiorhodococcus mannitoliphagus and Thiorhodococcus minor, purple sulfur photosynthetic bacteria in the gammaproteobacterial family, Chromatiaceae.</title>
        <authorList>
            <person name="Aviles F.A."/>
            <person name="Meyer T.E."/>
            <person name="Kyndt J.A."/>
        </authorList>
    </citation>
    <scope>NUCLEOTIDE SEQUENCE [LARGE SCALE GENOMIC DNA]</scope>
    <source>
        <strain evidence="6 7">DSM 11518</strain>
    </source>
</reference>
<dbReference type="SUPFAM" id="SSF102114">
    <property type="entry name" value="Radical SAM enzymes"/>
    <property type="match status" value="1"/>
</dbReference>